<organism evidence="1">
    <name type="scientific">Rhizobium leguminosarum bv. trifolii</name>
    <dbReference type="NCBI Taxonomy" id="386"/>
    <lineage>
        <taxon>Bacteria</taxon>
        <taxon>Pseudomonadati</taxon>
        <taxon>Pseudomonadota</taxon>
        <taxon>Alphaproteobacteria</taxon>
        <taxon>Hyphomicrobiales</taxon>
        <taxon>Rhizobiaceae</taxon>
        <taxon>Rhizobium/Agrobacterium group</taxon>
        <taxon>Rhizobium</taxon>
    </lineage>
</organism>
<reference evidence="1" key="2">
    <citation type="journal article" date="2016" name="Front. Microbiol.">
        <title>The Regulatory Protein RosR Affects Rhizobium leguminosarum bv. trifolii Protein Profiles, Cell Surface Properties, and Symbiosis with Clover.</title>
        <authorList>
            <person name="Rachwal K."/>
            <person name="Boguszewska A."/>
            <person name="Kopcinska J."/>
            <person name="Karas M."/>
            <person name="Tchorzewski M."/>
            <person name="Janczarek M."/>
        </authorList>
    </citation>
    <scope>NUCLEOTIDE SEQUENCE</scope>
    <source>
        <strain evidence="1">Rt24.2</strain>
    </source>
</reference>
<sequence length="245" mass="27953">MADDPFQPACSGSLIDNLQRLNRKERYWLLRNALGQSGTDLPLSRSFLERLSEEIGKSVSPSAWWAMDYHIDWLFSALVLDRFGADRPDRFHNPRPVAGEKVSNGRLIRGTNEDFDLIVAFERTIILIEAKGVTSWGNKQIARKCQRLREWSELSDQIVPGFKTSSPVEIFVVLMSPKPPRKLDRLEWPSFVKTKDGEPFRLRLDLTDAPEVFLAPERCDESGLPASMGDCWQLKPLGRPNLDEN</sequence>
<dbReference type="RefSeq" id="WP_131599030.1">
    <property type="nucleotide sequence ID" value="NZ_MAMO01000083.1"/>
</dbReference>
<name>A0A1C9I099_RHILT</name>
<proteinExistence type="predicted"/>
<reference evidence="1" key="1">
    <citation type="journal article" date="2015" name="BMC Genomics">
        <title>Transcriptome profiling of a Rhizobium leguminosarum bv. trifolii rosR mutant reveals the role of the transcriptional regulator RosR in motility, synthesis of cell-surface components, and other cellular processes.</title>
        <authorList>
            <person name="Rachwal K."/>
            <person name="Matczynska E."/>
            <person name="Janczarek M."/>
        </authorList>
    </citation>
    <scope>NUCLEOTIDE SEQUENCE</scope>
    <source>
        <strain evidence="1">Rt24.2</strain>
    </source>
</reference>
<accession>A0A1C9I099</accession>
<protein>
    <submittedName>
        <fullName evidence="1">Uncharacterized protein</fullName>
    </submittedName>
</protein>
<dbReference type="EMBL" id="KX489828">
    <property type="protein sequence ID" value="AOO92192.1"/>
    <property type="molecule type" value="Genomic_DNA"/>
</dbReference>
<evidence type="ECO:0000313" key="1">
    <source>
        <dbReference type="EMBL" id="AOO92192.1"/>
    </source>
</evidence>
<dbReference type="AlphaFoldDB" id="A0A1C9I099"/>